<dbReference type="NCBIfam" id="NF006975">
    <property type="entry name" value="PRK09448.1"/>
    <property type="match status" value="1"/>
</dbReference>
<comment type="caution">
    <text evidence="5">The sequence shown here is derived from an EMBL/GenBank/DDBJ whole genome shotgun (WGS) entry which is preliminary data.</text>
</comment>
<protein>
    <submittedName>
        <fullName evidence="5">DNA starvation/stationary phase protection protein Dps</fullName>
    </submittedName>
</protein>
<proteinExistence type="inferred from homology"/>
<dbReference type="Pfam" id="PF00210">
    <property type="entry name" value="Ferritin"/>
    <property type="match status" value="1"/>
</dbReference>
<evidence type="ECO:0000256" key="1">
    <source>
        <dbReference type="ARBA" id="ARBA00009497"/>
    </source>
</evidence>
<keyword evidence="6" id="KW-1185">Reference proteome</keyword>
<dbReference type="RefSeq" id="WP_377045087.1">
    <property type="nucleotide sequence ID" value="NZ_JBHLUN010000009.1"/>
</dbReference>
<dbReference type="InterPro" id="IPR012347">
    <property type="entry name" value="Ferritin-like"/>
</dbReference>
<dbReference type="InterPro" id="IPR008331">
    <property type="entry name" value="Ferritin_DPS_dom"/>
</dbReference>
<evidence type="ECO:0000313" key="6">
    <source>
        <dbReference type="Proteomes" id="UP001589865"/>
    </source>
</evidence>
<name>A0ABV6JUD2_9PROT</name>
<evidence type="ECO:0000256" key="3">
    <source>
        <dbReference type="SAM" id="MobiDB-lite"/>
    </source>
</evidence>
<dbReference type="PANTHER" id="PTHR42932:SF3">
    <property type="entry name" value="DNA PROTECTION DURING STARVATION PROTEIN"/>
    <property type="match status" value="1"/>
</dbReference>
<dbReference type="PANTHER" id="PTHR42932">
    <property type="entry name" value="GENERAL STRESS PROTEIN 20U"/>
    <property type="match status" value="1"/>
</dbReference>
<accession>A0ABV6JUD2</accession>
<feature type="domain" description="Ferritin/DPS" evidence="4">
    <location>
        <begin position="33"/>
        <end position="171"/>
    </location>
</feature>
<evidence type="ECO:0000256" key="2">
    <source>
        <dbReference type="RuleBase" id="RU003875"/>
    </source>
</evidence>
<dbReference type="EMBL" id="JBHLUN010000009">
    <property type="protein sequence ID" value="MFC0409335.1"/>
    <property type="molecule type" value="Genomic_DNA"/>
</dbReference>
<evidence type="ECO:0000313" key="5">
    <source>
        <dbReference type="EMBL" id="MFC0409335.1"/>
    </source>
</evidence>
<dbReference type="Proteomes" id="UP001589865">
    <property type="component" value="Unassembled WGS sequence"/>
</dbReference>
<dbReference type="Gene3D" id="1.20.1260.10">
    <property type="match status" value="1"/>
</dbReference>
<dbReference type="CDD" id="cd01043">
    <property type="entry name" value="DPS"/>
    <property type="match status" value="1"/>
</dbReference>
<evidence type="ECO:0000259" key="4">
    <source>
        <dbReference type="Pfam" id="PF00210"/>
    </source>
</evidence>
<comment type="similarity">
    <text evidence="1 2">Belongs to the Dps family.</text>
</comment>
<organism evidence="5 6">
    <name type="scientific">Roseomonas elaeocarpi</name>
    <dbReference type="NCBI Taxonomy" id="907779"/>
    <lineage>
        <taxon>Bacteria</taxon>
        <taxon>Pseudomonadati</taxon>
        <taxon>Pseudomonadota</taxon>
        <taxon>Alphaproteobacteria</taxon>
        <taxon>Acetobacterales</taxon>
        <taxon>Roseomonadaceae</taxon>
        <taxon>Roseomonas</taxon>
    </lineage>
</organism>
<dbReference type="InterPro" id="IPR002177">
    <property type="entry name" value="DPS_DNA-bd"/>
</dbReference>
<reference evidence="5 6" key="1">
    <citation type="submission" date="2024-09" db="EMBL/GenBank/DDBJ databases">
        <authorList>
            <person name="Sun Q."/>
            <person name="Mori K."/>
        </authorList>
    </citation>
    <scope>NUCLEOTIDE SEQUENCE [LARGE SCALE GENOMIC DNA]</scope>
    <source>
        <strain evidence="5 6">TBRC 5777</strain>
    </source>
</reference>
<dbReference type="InterPro" id="IPR009078">
    <property type="entry name" value="Ferritin-like_SF"/>
</dbReference>
<sequence length="180" mass="19559">MAKHPGKGDTGFSGTRWPTRNSVGENAKNVSLATLQALLVDGIDLYNCTRQAHWNLKGTNFIGLHEMLEGFYNALNEETDLLAERMVLLGGVANGVTQNLTTSRLPPYPADLLDSIGHVKELADRYAQVGKALRDGIDETDDAGDADTADLLTELSRAIDKKLWMLEAHLHGHGTQPNPA</sequence>
<gene>
    <name evidence="5" type="primary">dps</name>
    <name evidence="5" type="synonym">pexB</name>
    <name evidence="5" type="ORF">ACFFGY_13840</name>
</gene>
<dbReference type="SUPFAM" id="SSF47240">
    <property type="entry name" value="Ferritin-like"/>
    <property type="match status" value="1"/>
</dbReference>
<dbReference type="InterPro" id="IPR023188">
    <property type="entry name" value="DPS_DNA-bd_CS"/>
</dbReference>
<feature type="region of interest" description="Disordered" evidence="3">
    <location>
        <begin position="1"/>
        <end position="20"/>
    </location>
</feature>
<dbReference type="PROSITE" id="PS00818">
    <property type="entry name" value="DPS_1"/>
    <property type="match status" value="1"/>
</dbReference>
<dbReference type="PRINTS" id="PR01346">
    <property type="entry name" value="HELNAPAPROT"/>
</dbReference>
<dbReference type="PIRSF" id="PIRSF005900">
    <property type="entry name" value="Dps"/>
    <property type="match status" value="1"/>
</dbReference>